<dbReference type="AlphaFoldDB" id="A0A8X6HMF9"/>
<evidence type="ECO:0000313" key="2">
    <source>
        <dbReference type="Proteomes" id="UP000887116"/>
    </source>
</evidence>
<evidence type="ECO:0000313" key="1">
    <source>
        <dbReference type="EMBL" id="GFR05914.1"/>
    </source>
</evidence>
<comment type="caution">
    <text evidence="1">The sequence shown here is derived from an EMBL/GenBank/DDBJ whole genome shotgun (WGS) entry which is preliminary data.</text>
</comment>
<protein>
    <submittedName>
        <fullName evidence="1">Uncharacterized protein</fullName>
    </submittedName>
</protein>
<dbReference type="Proteomes" id="UP000887116">
    <property type="component" value="Unassembled WGS sequence"/>
</dbReference>
<gene>
    <name evidence="1" type="ORF">TNCT_615591</name>
</gene>
<dbReference type="EMBL" id="BMAO01035786">
    <property type="protein sequence ID" value="GFR05914.1"/>
    <property type="molecule type" value="Genomic_DNA"/>
</dbReference>
<sequence>MDVEYQCHHHWEEGKHLGERTIKKPNMKLKVVTCTIMATIFLSCCLHEAEGSGKLGLLKLVKAGLILKALSPKKIIPIPIPIPIPIGIHKESHGHDYGHHGYGHHDYGHHDYGHHDFHGHHDYHEPHHGHLVHSTGWYVKGIGKW</sequence>
<reference evidence="1" key="1">
    <citation type="submission" date="2020-07" db="EMBL/GenBank/DDBJ databases">
        <title>Multicomponent nature underlies the extraordinary mechanical properties of spider dragline silk.</title>
        <authorList>
            <person name="Kono N."/>
            <person name="Nakamura H."/>
            <person name="Mori M."/>
            <person name="Yoshida Y."/>
            <person name="Ohtoshi R."/>
            <person name="Malay A.D."/>
            <person name="Moran D.A.P."/>
            <person name="Tomita M."/>
            <person name="Numata K."/>
            <person name="Arakawa K."/>
        </authorList>
    </citation>
    <scope>NUCLEOTIDE SEQUENCE</scope>
</reference>
<proteinExistence type="predicted"/>
<keyword evidence="2" id="KW-1185">Reference proteome</keyword>
<dbReference type="OrthoDB" id="10627964at2759"/>
<accession>A0A8X6HMF9</accession>
<name>A0A8X6HMF9_TRICU</name>
<organism evidence="1 2">
    <name type="scientific">Trichonephila clavata</name>
    <name type="common">Joro spider</name>
    <name type="synonym">Nephila clavata</name>
    <dbReference type="NCBI Taxonomy" id="2740835"/>
    <lineage>
        <taxon>Eukaryota</taxon>
        <taxon>Metazoa</taxon>
        <taxon>Ecdysozoa</taxon>
        <taxon>Arthropoda</taxon>
        <taxon>Chelicerata</taxon>
        <taxon>Arachnida</taxon>
        <taxon>Araneae</taxon>
        <taxon>Araneomorphae</taxon>
        <taxon>Entelegynae</taxon>
        <taxon>Araneoidea</taxon>
        <taxon>Nephilidae</taxon>
        <taxon>Trichonephila</taxon>
    </lineage>
</organism>